<evidence type="ECO:0000256" key="2">
    <source>
        <dbReference type="SAM" id="Phobius"/>
    </source>
</evidence>
<feature type="transmembrane region" description="Helical" evidence="2">
    <location>
        <begin position="21"/>
        <end position="42"/>
    </location>
</feature>
<reference evidence="3" key="1">
    <citation type="submission" date="2022-02" db="EMBL/GenBank/DDBJ databases">
        <authorList>
            <person name="Giguere J D."/>
        </authorList>
    </citation>
    <scope>NUCLEOTIDE SEQUENCE</scope>
    <source>
        <strain evidence="3">CCAP 1055/1</strain>
    </source>
</reference>
<dbReference type="EMBL" id="OU594943">
    <property type="protein sequence ID" value="CAG9285270.1"/>
    <property type="molecule type" value="Genomic_DNA"/>
</dbReference>
<accession>A0A8J9TEW8</accession>
<gene>
    <name evidence="3" type="ORF">PTTT1_LOCUS28518</name>
</gene>
<keyword evidence="2" id="KW-0812">Transmembrane</keyword>
<dbReference type="GO" id="GO:0005254">
    <property type="term" value="F:chloride channel activity"/>
    <property type="evidence" value="ECO:0007669"/>
    <property type="project" value="InterPro"/>
</dbReference>
<sequence length="431" mass="49187">MIVYEQDLFGLKNLTRVHGSAVYRVVLPASVSSAILLIFHSLQIDNDQTQKAREDLIVQHPYVIGAFVGFFSFLLTFRLNFAYQRYWEGATAIHQMLSKWTDFGMNVAAFHYQSDVYDDIQPPSFGSHPNLRAKDIVGRERDFETTYEECVEKVELCLEEMQQESIANTPPAWWRGGLRRRRHKDHADSTRQPSTTTPHRLKSINANKETSSNSAPNRLDSYIPIPQRFQEQFGINLRRQSTPITTDSRANSRRSSLVKQSKASQNLVSRKARVPLPSLFLQETAHLLSLLAGVAFSTLRNDMEQAENPLNMYYPGKPWPAMDPDCLDKDTKHLYGEDQILWQSLYFMLGLDRSERHRTLYNAARPFGVLGGVSDQEIAMLQQAHGPYAKVALCTMWTQEFISREYMVGSTGKVAPPIVSRLYQFLSDGVV</sequence>
<feature type="region of interest" description="Disordered" evidence="1">
    <location>
        <begin position="234"/>
        <end position="262"/>
    </location>
</feature>
<protein>
    <submittedName>
        <fullName evidence="3">Uncharacterized protein</fullName>
    </submittedName>
</protein>
<feature type="non-terminal residue" evidence="3">
    <location>
        <position position="431"/>
    </location>
</feature>
<dbReference type="AlphaFoldDB" id="A0A8J9TEW8"/>
<dbReference type="Proteomes" id="UP000836788">
    <property type="component" value="Chromosome 2"/>
</dbReference>
<evidence type="ECO:0000313" key="3">
    <source>
        <dbReference type="EMBL" id="CAG9285270.1"/>
    </source>
</evidence>
<proteinExistence type="predicted"/>
<name>A0A8J9TEW8_PHATR</name>
<feature type="region of interest" description="Disordered" evidence="1">
    <location>
        <begin position="169"/>
        <end position="221"/>
    </location>
</feature>
<feature type="compositionally biased region" description="Polar residues" evidence="1">
    <location>
        <begin position="190"/>
        <end position="216"/>
    </location>
</feature>
<feature type="transmembrane region" description="Helical" evidence="2">
    <location>
        <begin position="62"/>
        <end position="81"/>
    </location>
</feature>
<keyword evidence="2" id="KW-0472">Membrane</keyword>
<organism evidence="3">
    <name type="scientific">Phaeodactylum tricornutum</name>
    <name type="common">Diatom</name>
    <dbReference type="NCBI Taxonomy" id="2850"/>
    <lineage>
        <taxon>Eukaryota</taxon>
        <taxon>Sar</taxon>
        <taxon>Stramenopiles</taxon>
        <taxon>Ochrophyta</taxon>
        <taxon>Bacillariophyta</taxon>
        <taxon>Bacillariophyceae</taxon>
        <taxon>Bacillariophycidae</taxon>
        <taxon>Naviculales</taxon>
        <taxon>Phaeodactylaceae</taxon>
        <taxon>Phaeodactylum</taxon>
    </lineage>
</organism>
<evidence type="ECO:0000256" key="1">
    <source>
        <dbReference type="SAM" id="MobiDB-lite"/>
    </source>
</evidence>
<feature type="compositionally biased region" description="Polar residues" evidence="1">
    <location>
        <begin position="238"/>
        <end position="262"/>
    </location>
</feature>
<keyword evidence="2" id="KW-1133">Transmembrane helix</keyword>